<sequence length="154" mass="16499">MTPPIDPTLWQHLVTLRGHAYTPYSRHPVAAVLETPAGQRHAGCNVEIANYKGLCAEASAIAAMVSAGERDIAALYVLGPGEQLCTPCGDCRQRIRDFASPRTRIHVLGAHGEVLKSYRMEELLPDSFGPENIGQPSAMTHASHVTRSDVAGSG</sequence>
<proteinExistence type="inferred from homology"/>
<keyword evidence="2" id="KW-0479">Metal-binding</keyword>
<protein>
    <submittedName>
        <fullName evidence="7">Cytidine deaminase</fullName>
    </submittedName>
</protein>
<evidence type="ECO:0000313" key="7">
    <source>
        <dbReference type="EMBL" id="SDL21287.1"/>
    </source>
</evidence>
<dbReference type="PROSITE" id="PS00903">
    <property type="entry name" value="CYT_DCMP_DEAMINASES_1"/>
    <property type="match status" value="1"/>
</dbReference>
<evidence type="ECO:0000256" key="1">
    <source>
        <dbReference type="ARBA" id="ARBA00006576"/>
    </source>
</evidence>
<dbReference type="GO" id="GO:0055086">
    <property type="term" value="P:nucleobase-containing small molecule metabolic process"/>
    <property type="evidence" value="ECO:0007669"/>
    <property type="project" value="UniProtKB-ARBA"/>
</dbReference>
<keyword evidence="8" id="KW-1185">Reference proteome</keyword>
<dbReference type="GO" id="GO:0008270">
    <property type="term" value="F:zinc ion binding"/>
    <property type="evidence" value="ECO:0007669"/>
    <property type="project" value="InterPro"/>
</dbReference>
<keyword evidence="4" id="KW-0862">Zinc</keyword>
<feature type="domain" description="CMP/dCMP-type deaminase" evidence="6">
    <location>
        <begin position="4"/>
        <end position="131"/>
    </location>
</feature>
<dbReference type="GO" id="GO:0042802">
    <property type="term" value="F:identical protein binding"/>
    <property type="evidence" value="ECO:0007669"/>
    <property type="project" value="UniProtKB-ARBA"/>
</dbReference>
<dbReference type="InterPro" id="IPR016193">
    <property type="entry name" value="Cytidine_deaminase-like"/>
</dbReference>
<dbReference type="RefSeq" id="WP_089726310.1">
    <property type="nucleotide sequence ID" value="NZ_FNGI01000002.1"/>
</dbReference>
<accession>A0A1G9I7P3</accession>
<comment type="similarity">
    <text evidence="1">Belongs to the cytidine and deoxycytidylate deaminase family.</text>
</comment>
<evidence type="ECO:0000256" key="4">
    <source>
        <dbReference type="ARBA" id="ARBA00022833"/>
    </source>
</evidence>
<keyword evidence="3" id="KW-0378">Hydrolase</keyword>
<feature type="compositionally biased region" description="Polar residues" evidence="5">
    <location>
        <begin position="134"/>
        <end position="145"/>
    </location>
</feature>
<gene>
    <name evidence="7" type="ORF">SAMN05661010_01083</name>
</gene>
<dbReference type="InterPro" id="IPR002125">
    <property type="entry name" value="CMP_dCMP_dom"/>
</dbReference>
<evidence type="ECO:0000259" key="6">
    <source>
        <dbReference type="PROSITE" id="PS51747"/>
    </source>
</evidence>
<dbReference type="STRING" id="119000.SAMN05661010_01083"/>
<dbReference type="PROSITE" id="PS51747">
    <property type="entry name" value="CYT_DCMP_DEAMINASES_2"/>
    <property type="match status" value="1"/>
</dbReference>
<name>A0A1G9I7P3_9GAMM</name>
<evidence type="ECO:0000256" key="5">
    <source>
        <dbReference type="SAM" id="MobiDB-lite"/>
    </source>
</evidence>
<dbReference type="Proteomes" id="UP000198654">
    <property type="component" value="Unassembled WGS sequence"/>
</dbReference>
<dbReference type="AlphaFoldDB" id="A0A1G9I7P3"/>
<dbReference type="Pfam" id="PF00383">
    <property type="entry name" value="dCMP_cyt_deam_1"/>
    <property type="match status" value="1"/>
</dbReference>
<evidence type="ECO:0000256" key="3">
    <source>
        <dbReference type="ARBA" id="ARBA00022801"/>
    </source>
</evidence>
<feature type="region of interest" description="Disordered" evidence="5">
    <location>
        <begin position="129"/>
        <end position="154"/>
    </location>
</feature>
<dbReference type="NCBIfam" id="NF004064">
    <property type="entry name" value="PRK05578.1"/>
    <property type="match status" value="1"/>
</dbReference>
<organism evidence="7 8">
    <name type="scientific">Modicisalibacter muralis</name>
    <dbReference type="NCBI Taxonomy" id="119000"/>
    <lineage>
        <taxon>Bacteria</taxon>
        <taxon>Pseudomonadati</taxon>
        <taxon>Pseudomonadota</taxon>
        <taxon>Gammaproteobacteria</taxon>
        <taxon>Oceanospirillales</taxon>
        <taxon>Halomonadaceae</taxon>
        <taxon>Modicisalibacter</taxon>
    </lineage>
</organism>
<evidence type="ECO:0000256" key="2">
    <source>
        <dbReference type="ARBA" id="ARBA00022723"/>
    </source>
</evidence>
<dbReference type="EMBL" id="FNGI01000002">
    <property type="protein sequence ID" value="SDL21287.1"/>
    <property type="molecule type" value="Genomic_DNA"/>
</dbReference>
<dbReference type="PANTHER" id="PTHR11644:SF2">
    <property type="entry name" value="CYTIDINE DEAMINASE"/>
    <property type="match status" value="1"/>
</dbReference>
<dbReference type="GO" id="GO:0072527">
    <property type="term" value="P:pyrimidine-containing compound metabolic process"/>
    <property type="evidence" value="ECO:0007669"/>
    <property type="project" value="UniProtKB-ARBA"/>
</dbReference>
<reference evidence="7 8" key="1">
    <citation type="submission" date="2016-10" db="EMBL/GenBank/DDBJ databases">
        <authorList>
            <person name="de Groot N.N."/>
        </authorList>
    </citation>
    <scope>NUCLEOTIDE SEQUENCE [LARGE SCALE GENOMIC DNA]</scope>
    <source>
        <strain evidence="7 8">DSM 14789</strain>
    </source>
</reference>
<dbReference type="InterPro" id="IPR050202">
    <property type="entry name" value="Cyt/Deoxycyt_deaminase"/>
</dbReference>
<dbReference type="PANTHER" id="PTHR11644">
    <property type="entry name" value="CYTIDINE DEAMINASE"/>
    <property type="match status" value="1"/>
</dbReference>
<evidence type="ECO:0000313" key="8">
    <source>
        <dbReference type="Proteomes" id="UP000198654"/>
    </source>
</evidence>
<dbReference type="GO" id="GO:0004126">
    <property type="term" value="F:cytidine deaminase activity"/>
    <property type="evidence" value="ECO:0007669"/>
    <property type="project" value="UniProtKB-ARBA"/>
</dbReference>
<dbReference type="SUPFAM" id="SSF53927">
    <property type="entry name" value="Cytidine deaminase-like"/>
    <property type="match status" value="1"/>
</dbReference>
<dbReference type="Gene3D" id="3.40.140.10">
    <property type="entry name" value="Cytidine Deaminase, domain 2"/>
    <property type="match status" value="1"/>
</dbReference>
<dbReference type="GO" id="GO:0005829">
    <property type="term" value="C:cytosol"/>
    <property type="evidence" value="ECO:0007669"/>
    <property type="project" value="TreeGrafter"/>
</dbReference>
<dbReference type="CDD" id="cd01283">
    <property type="entry name" value="cytidine_deaminase"/>
    <property type="match status" value="1"/>
</dbReference>
<dbReference type="OrthoDB" id="9795347at2"/>
<dbReference type="InterPro" id="IPR016192">
    <property type="entry name" value="APOBEC/CMP_deaminase_Zn-bd"/>
</dbReference>